<dbReference type="PRINTS" id="PR01249">
    <property type="entry name" value="RIBOSOMALL31"/>
</dbReference>
<proteinExistence type="inferred from homology"/>
<evidence type="ECO:0000256" key="8">
    <source>
        <dbReference type="SAM" id="MobiDB-lite"/>
    </source>
</evidence>
<feature type="region of interest" description="Disordered" evidence="8">
    <location>
        <begin position="69"/>
        <end position="114"/>
    </location>
</feature>
<dbReference type="NCBIfam" id="TIGR00105">
    <property type="entry name" value="L31"/>
    <property type="match status" value="1"/>
</dbReference>
<dbReference type="Pfam" id="PF01197">
    <property type="entry name" value="Ribosomal_L31"/>
    <property type="match status" value="1"/>
</dbReference>
<gene>
    <name evidence="7" type="primary">rpmE</name>
    <name evidence="9" type="ORF">A3B87_00025</name>
</gene>
<dbReference type="InterPro" id="IPR002150">
    <property type="entry name" value="Ribosomal_bL31"/>
</dbReference>
<accession>A0A1F6FNN0</accession>
<dbReference type="NCBIfam" id="NF000612">
    <property type="entry name" value="PRK00019.1"/>
    <property type="match status" value="1"/>
</dbReference>
<dbReference type="PANTHER" id="PTHR33280:SF1">
    <property type="entry name" value="LARGE RIBOSOMAL SUBUNIT PROTEIN BL31C"/>
    <property type="match status" value="1"/>
</dbReference>
<feature type="compositionally biased region" description="Basic residues" evidence="8">
    <location>
        <begin position="74"/>
        <end position="88"/>
    </location>
</feature>
<dbReference type="GO" id="GO:0005840">
    <property type="term" value="C:ribosome"/>
    <property type="evidence" value="ECO:0007669"/>
    <property type="project" value="UniProtKB-KW"/>
</dbReference>
<dbReference type="GO" id="GO:0006412">
    <property type="term" value="P:translation"/>
    <property type="evidence" value="ECO:0007669"/>
    <property type="project" value="UniProtKB-UniRule"/>
</dbReference>
<evidence type="ECO:0000256" key="5">
    <source>
        <dbReference type="ARBA" id="ARBA00023274"/>
    </source>
</evidence>
<dbReference type="SUPFAM" id="SSF143800">
    <property type="entry name" value="L28p-like"/>
    <property type="match status" value="1"/>
</dbReference>
<dbReference type="InterPro" id="IPR034704">
    <property type="entry name" value="Ribosomal_bL28/bL31-like_sf"/>
</dbReference>
<feature type="binding site" evidence="7">
    <location>
        <position position="17"/>
    </location>
    <ligand>
        <name>Zn(2+)</name>
        <dbReference type="ChEBI" id="CHEBI:29105"/>
    </ligand>
</feature>
<dbReference type="Gene3D" id="4.10.830.30">
    <property type="entry name" value="Ribosomal protein L31"/>
    <property type="match status" value="1"/>
</dbReference>
<dbReference type="Proteomes" id="UP000179136">
    <property type="component" value="Unassembled WGS sequence"/>
</dbReference>
<reference evidence="9 10" key="1">
    <citation type="journal article" date="2016" name="Nat. Commun.">
        <title>Thousands of microbial genomes shed light on interconnected biogeochemical processes in an aquifer system.</title>
        <authorList>
            <person name="Anantharaman K."/>
            <person name="Brown C.T."/>
            <person name="Hug L.A."/>
            <person name="Sharon I."/>
            <person name="Castelle C.J."/>
            <person name="Probst A.J."/>
            <person name="Thomas B.C."/>
            <person name="Singh A."/>
            <person name="Wilkins M.J."/>
            <person name="Karaoz U."/>
            <person name="Brodie E.L."/>
            <person name="Williams K.H."/>
            <person name="Hubbard S.S."/>
            <person name="Banfield J.F."/>
        </authorList>
    </citation>
    <scope>NUCLEOTIDE SEQUENCE [LARGE SCALE GENOMIC DNA]</scope>
</reference>
<sequence length="114" mass="12908">MKKDIHPHYNTKVKARCACGNEFFTGSTKDEIYVEICSACHPFYTGKQKLVDTARRVEKFTERAAKKAAIAASRKGKKVKTAQRKKKSSKTEVITENKTAKKTVKKQIKKSDNN</sequence>
<evidence type="ECO:0000256" key="2">
    <source>
        <dbReference type="ARBA" id="ARBA00022730"/>
    </source>
</evidence>
<feature type="binding site" evidence="7">
    <location>
        <position position="40"/>
    </location>
    <ligand>
        <name>Zn(2+)</name>
        <dbReference type="ChEBI" id="CHEBI:29105"/>
    </ligand>
</feature>
<comment type="caution">
    <text evidence="9">The sequence shown here is derived from an EMBL/GenBank/DDBJ whole genome shotgun (WGS) entry which is preliminary data.</text>
</comment>
<keyword evidence="3 7" id="KW-0694">RNA-binding</keyword>
<evidence type="ECO:0000256" key="7">
    <source>
        <dbReference type="HAMAP-Rule" id="MF_00501"/>
    </source>
</evidence>
<keyword evidence="5 7" id="KW-0687">Ribonucleoprotein</keyword>
<comment type="cofactor">
    <cofactor evidence="7">
        <name>Zn(2+)</name>
        <dbReference type="ChEBI" id="CHEBI:29105"/>
    </cofactor>
    <text evidence="7">Binds 1 zinc ion per subunit.</text>
</comment>
<dbReference type="EMBL" id="MFMW01000012">
    <property type="protein sequence ID" value="OGG87473.1"/>
    <property type="molecule type" value="Genomic_DNA"/>
</dbReference>
<keyword evidence="2 7" id="KW-0699">rRNA-binding</keyword>
<comment type="subunit">
    <text evidence="7">Part of the 50S ribosomal subunit.</text>
</comment>
<dbReference type="GO" id="GO:1990904">
    <property type="term" value="C:ribonucleoprotein complex"/>
    <property type="evidence" value="ECO:0007669"/>
    <property type="project" value="UniProtKB-KW"/>
</dbReference>
<evidence type="ECO:0000313" key="10">
    <source>
        <dbReference type="Proteomes" id="UP000179136"/>
    </source>
</evidence>
<dbReference type="InterPro" id="IPR042105">
    <property type="entry name" value="Ribosomal_bL31_sf"/>
</dbReference>
<dbReference type="STRING" id="1798561.A3B87_00025"/>
<keyword evidence="7" id="KW-0862">Zinc</keyword>
<feature type="binding site" evidence="7">
    <location>
        <position position="19"/>
    </location>
    <ligand>
        <name>Zn(2+)</name>
        <dbReference type="ChEBI" id="CHEBI:29105"/>
    </ligand>
</feature>
<keyword evidence="7" id="KW-0479">Metal-binding</keyword>
<dbReference type="GO" id="GO:0003735">
    <property type="term" value="F:structural constituent of ribosome"/>
    <property type="evidence" value="ECO:0007669"/>
    <property type="project" value="InterPro"/>
</dbReference>
<dbReference type="GO" id="GO:0046872">
    <property type="term" value="F:metal ion binding"/>
    <property type="evidence" value="ECO:0007669"/>
    <property type="project" value="UniProtKB-KW"/>
</dbReference>
<feature type="compositionally biased region" description="Basic and acidic residues" evidence="8">
    <location>
        <begin position="89"/>
        <end position="99"/>
    </location>
</feature>
<comment type="similarity">
    <text evidence="1 7">Belongs to the bacterial ribosomal protein bL31 family. Type A subfamily.</text>
</comment>
<keyword evidence="4 7" id="KW-0689">Ribosomal protein</keyword>
<dbReference type="GO" id="GO:0019843">
    <property type="term" value="F:rRNA binding"/>
    <property type="evidence" value="ECO:0007669"/>
    <property type="project" value="UniProtKB-KW"/>
</dbReference>
<evidence type="ECO:0000256" key="3">
    <source>
        <dbReference type="ARBA" id="ARBA00022884"/>
    </source>
</evidence>
<feature type="binding site" evidence="7">
    <location>
        <position position="37"/>
    </location>
    <ligand>
        <name>Zn(2+)</name>
        <dbReference type="ChEBI" id="CHEBI:29105"/>
    </ligand>
</feature>
<dbReference type="PANTHER" id="PTHR33280">
    <property type="entry name" value="50S RIBOSOMAL PROTEIN L31, CHLOROPLASTIC"/>
    <property type="match status" value="1"/>
</dbReference>
<evidence type="ECO:0000256" key="4">
    <source>
        <dbReference type="ARBA" id="ARBA00022980"/>
    </source>
</evidence>
<dbReference type="HAMAP" id="MF_00501">
    <property type="entry name" value="Ribosomal_bL31_1"/>
    <property type="match status" value="1"/>
</dbReference>
<evidence type="ECO:0000256" key="6">
    <source>
        <dbReference type="ARBA" id="ARBA00035687"/>
    </source>
</evidence>
<protein>
    <recommendedName>
        <fullName evidence="6 7">Large ribosomal subunit protein bL31</fullName>
    </recommendedName>
</protein>
<comment type="function">
    <text evidence="7">Binds the 23S rRNA.</text>
</comment>
<organism evidence="9 10">
    <name type="scientific">Candidatus Kuenenbacteria bacterium RIFCSPHIGHO2_02_FULL_39_13</name>
    <dbReference type="NCBI Taxonomy" id="1798561"/>
    <lineage>
        <taxon>Bacteria</taxon>
        <taxon>Candidatus Kueneniibacteriota</taxon>
    </lineage>
</organism>
<dbReference type="InterPro" id="IPR027491">
    <property type="entry name" value="Ribosomal_bL31_A"/>
</dbReference>
<name>A0A1F6FNN0_9BACT</name>
<evidence type="ECO:0000256" key="1">
    <source>
        <dbReference type="ARBA" id="ARBA00009296"/>
    </source>
</evidence>
<evidence type="ECO:0000313" key="9">
    <source>
        <dbReference type="EMBL" id="OGG87473.1"/>
    </source>
</evidence>
<dbReference type="AlphaFoldDB" id="A0A1F6FNN0"/>